<dbReference type="PANTHER" id="PTHR31286">
    <property type="entry name" value="GLYCINE-RICH CELL WALL STRUCTURAL PROTEIN 1.8-LIKE"/>
    <property type="match status" value="1"/>
</dbReference>
<comment type="caution">
    <text evidence="3">The sequence shown here is derived from an EMBL/GenBank/DDBJ whole genome shotgun (WGS) entry which is preliminary data.</text>
</comment>
<reference evidence="3" key="1">
    <citation type="submission" date="2020-06" db="EMBL/GenBank/DDBJ databases">
        <authorList>
            <person name="Li T."/>
            <person name="Hu X."/>
            <person name="Zhang T."/>
            <person name="Song X."/>
            <person name="Zhang H."/>
            <person name="Dai N."/>
            <person name="Sheng W."/>
            <person name="Hou X."/>
            <person name="Wei L."/>
        </authorList>
    </citation>
    <scope>NUCLEOTIDE SEQUENCE</scope>
    <source>
        <strain evidence="3">KEN1</strain>
        <tissue evidence="3">Leaf</tissue>
    </source>
</reference>
<gene>
    <name evidence="3" type="ORF">Slati_3951200</name>
</gene>
<organism evidence="3">
    <name type="scientific">Sesamum latifolium</name>
    <dbReference type="NCBI Taxonomy" id="2727402"/>
    <lineage>
        <taxon>Eukaryota</taxon>
        <taxon>Viridiplantae</taxon>
        <taxon>Streptophyta</taxon>
        <taxon>Embryophyta</taxon>
        <taxon>Tracheophyta</taxon>
        <taxon>Spermatophyta</taxon>
        <taxon>Magnoliopsida</taxon>
        <taxon>eudicotyledons</taxon>
        <taxon>Gunneridae</taxon>
        <taxon>Pentapetalae</taxon>
        <taxon>asterids</taxon>
        <taxon>lamiids</taxon>
        <taxon>Lamiales</taxon>
        <taxon>Pedaliaceae</taxon>
        <taxon>Sesamum</taxon>
    </lineage>
</organism>
<sequence>MADPHPNEPPDTNPPPPPKTPAVPPPKKSYANIVQNSSNAHFDPSRAVKKSFQNSEIKTMGTATSFRGEPGIRFSKEETDLLAERLKFALIGKFSHGLPSLNFLKNRLIKLDLRGSVSVGAINLKHVLIQLSHEEDYSRLWLRGEWLFDNYPMRVFKWSPKFNPHIESPIAPVWIKFPELPCHLFEKNALFGIASLIGKPLRMDEPTADLSRPSMARVCVELDLTASRTPAIFLEVDDLTIRQSVIYENCPLYCSHCKHLGHDQTTCLNKSKGEQAKGTLLAKTT</sequence>
<feature type="compositionally biased region" description="Pro residues" evidence="1">
    <location>
        <begin position="9"/>
        <end position="27"/>
    </location>
</feature>
<protein>
    <recommendedName>
        <fullName evidence="2">DUF4283 domain-containing protein</fullName>
    </recommendedName>
</protein>
<feature type="region of interest" description="Disordered" evidence="1">
    <location>
        <begin position="1"/>
        <end position="31"/>
    </location>
</feature>
<evidence type="ECO:0000313" key="3">
    <source>
        <dbReference type="EMBL" id="KAL0406373.1"/>
    </source>
</evidence>
<feature type="domain" description="DUF4283" evidence="2">
    <location>
        <begin position="83"/>
        <end position="165"/>
    </location>
</feature>
<evidence type="ECO:0000256" key="1">
    <source>
        <dbReference type="SAM" id="MobiDB-lite"/>
    </source>
</evidence>
<dbReference type="EMBL" id="JACGWN010000014">
    <property type="protein sequence ID" value="KAL0406373.1"/>
    <property type="molecule type" value="Genomic_DNA"/>
</dbReference>
<dbReference type="InterPro" id="IPR025558">
    <property type="entry name" value="DUF4283"/>
</dbReference>
<evidence type="ECO:0000259" key="2">
    <source>
        <dbReference type="Pfam" id="PF14111"/>
    </source>
</evidence>
<proteinExistence type="predicted"/>
<dbReference type="InterPro" id="IPR040256">
    <property type="entry name" value="At4g02000-like"/>
</dbReference>
<reference evidence="3" key="2">
    <citation type="journal article" date="2024" name="Plant">
        <title>Genomic evolution and insights into agronomic trait innovations of Sesamum species.</title>
        <authorList>
            <person name="Miao H."/>
            <person name="Wang L."/>
            <person name="Qu L."/>
            <person name="Liu H."/>
            <person name="Sun Y."/>
            <person name="Le M."/>
            <person name="Wang Q."/>
            <person name="Wei S."/>
            <person name="Zheng Y."/>
            <person name="Lin W."/>
            <person name="Duan Y."/>
            <person name="Cao H."/>
            <person name="Xiong S."/>
            <person name="Wang X."/>
            <person name="Wei L."/>
            <person name="Li C."/>
            <person name="Ma Q."/>
            <person name="Ju M."/>
            <person name="Zhao R."/>
            <person name="Li G."/>
            <person name="Mu C."/>
            <person name="Tian Q."/>
            <person name="Mei H."/>
            <person name="Zhang T."/>
            <person name="Gao T."/>
            <person name="Zhang H."/>
        </authorList>
    </citation>
    <scope>NUCLEOTIDE SEQUENCE</scope>
    <source>
        <strain evidence="3">KEN1</strain>
    </source>
</reference>
<dbReference type="PANTHER" id="PTHR31286:SF179">
    <property type="entry name" value="RNASE H TYPE-1 DOMAIN-CONTAINING PROTEIN"/>
    <property type="match status" value="1"/>
</dbReference>
<dbReference type="AlphaFoldDB" id="A0AAW2TPF8"/>
<name>A0AAW2TPF8_9LAMI</name>
<dbReference type="Pfam" id="PF14111">
    <property type="entry name" value="DUF4283"/>
    <property type="match status" value="1"/>
</dbReference>
<accession>A0AAW2TPF8</accession>